<reference evidence="2" key="1">
    <citation type="submission" date="2021-05" db="UniProtKB">
        <authorList>
            <consortium name="EnsemblPlants"/>
        </authorList>
    </citation>
    <scope>IDENTIFICATION</scope>
    <source>
        <strain evidence="2">subsp. malaccensis</strain>
    </source>
</reference>
<evidence type="ECO:0000313" key="3">
    <source>
        <dbReference type="Proteomes" id="UP000012960"/>
    </source>
</evidence>
<organism evidence="2 3">
    <name type="scientific">Musa acuminata subsp. malaccensis</name>
    <name type="common">Wild banana</name>
    <name type="synonym">Musa malaccensis</name>
    <dbReference type="NCBI Taxonomy" id="214687"/>
    <lineage>
        <taxon>Eukaryota</taxon>
        <taxon>Viridiplantae</taxon>
        <taxon>Streptophyta</taxon>
        <taxon>Embryophyta</taxon>
        <taxon>Tracheophyta</taxon>
        <taxon>Spermatophyta</taxon>
        <taxon>Magnoliopsida</taxon>
        <taxon>Liliopsida</taxon>
        <taxon>Zingiberales</taxon>
        <taxon>Musaceae</taxon>
        <taxon>Musa</taxon>
    </lineage>
</organism>
<evidence type="ECO:0000256" key="1">
    <source>
        <dbReference type="SAM" id="Phobius"/>
    </source>
</evidence>
<dbReference type="EnsemblPlants" id="Ma11_t06760.1">
    <property type="protein sequence ID" value="Ma11_p06760.1"/>
    <property type="gene ID" value="Ma11_g06760"/>
</dbReference>
<feature type="transmembrane region" description="Helical" evidence="1">
    <location>
        <begin position="42"/>
        <end position="66"/>
    </location>
</feature>
<dbReference type="Proteomes" id="UP000012960">
    <property type="component" value="Unplaced"/>
</dbReference>
<keyword evidence="1" id="KW-0472">Membrane</keyword>
<dbReference type="Gramene" id="Ma11_t06760.1">
    <property type="protein sequence ID" value="Ma11_p06760.1"/>
    <property type="gene ID" value="Ma11_g06760"/>
</dbReference>
<evidence type="ECO:0000313" key="2">
    <source>
        <dbReference type="EnsemblPlants" id="Ma11_p06760.1"/>
    </source>
</evidence>
<keyword evidence="3" id="KW-1185">Reference proteome</keyword>
<proteinExistence type="predicted"/>
<name>A0A804L515_MUSAM</name>
<keyword evidence="1" id="KW-0812">Transmembrane</keyword>
<keyword evidence="1" id="KW-1133">Transmembrane helix</keyword>
<sequence>MTGGIVVEATTSSNTESLLPSKTSYAHSLSRADDELRSFQPLVSWSLFFLLGIFISIVSLFVLSYATTSRAYDMVV</sequence>
<dbReference type="InParanoid" id="A0A804L515"/>
<protein>
    <submittedName>
        <fullName evidence="2">Uncharacterized protein</fullName>
    </submittedName>
</protein>
<accession>A0A804L515</accession>
<dbReference type="AlphaFoldDB" id="A0A804L515"/>